<feature type="transmembrane region" description="Helical" evidence="16">
    <location>
        <begin position="460"/>
        <end position="480"/>
    </location>
</feature>
<keyword evidence="5" id="KW-0679">Respiratory chain</keyword>
<dbReference type="InterPro" id="IPR001516">
    <property type="entry name" value="Proton_antipo_N"/>
</dbReference>
<dbReference type="InterPro" id="IPR001750">
    <property type="entry name" value="ND/Mrp_TM"/>
</dbReference>
<keyword evidence="10 16" id="KW-1133">Transmembrane helix</keyword>
<evidence type="ECO:0000256" key="3">
    <source>
        <dbReference type="ARBA" id="ARBA00021096"/>
    </source>
</evidence>
<organism evidence="20">
    <name type="scientific">Cipangopaludina japonica</name>
    <dbReference type="NCBI Taxonomy" id="57624"/>
    <lineage>
        <taxon>Eukaryota</taxon>
        <taxon>Metazoa</taxon>
        <taxon>Spiralia</taxon>
        <taxon>Lophotrochozoa</taxon>
        <taxon>Mollusca</taxon>
        <taxon>Gastropoda</taxon>
        <taxon>Caenogastropoda</taxon>
        <taxon>Architaenioglossa</taxon>
        <taxon>Viviparoidea</taxon>
        <taxon>Viviparidae</taxon>
        <taxon>Cipangopaludina</taxon>
    </lineage>
</organism>
<keyword evidence="4 16" id="KW-0813">Transport</keyword>
<evidence type="ECO:0000256" key="12">
    <source>
        <dbReference type="ARBA" id="ARBA00023075"/>
    </source>
</evidence>
<evidence type="ECO:0000256" key="5">
    <source>
        <dbReference type="ARBA" id="ARBA00022660"/>
    </source>
</evidence>
<evidence type="ECO:0000259" key="17">
    <source>
        <dbReference type="Pfam" id="PF00361"/>
    </source>
</evidence>
<evidence type="ECO:0000256" key="7">
    <source>
        <dbReference type="ARBA" id="ARBA00022792"/>
    </source>
</evidence>
<geneLocation type="mitochondrion" evidence="20"/>
<evidence type="ECO:0000313" key="20">
    <source>
        <dbReference type="EMBL" id="BBQ05081.1"/>
    </source>
</evidence>
<dbReference type="Pfam" id="PF00662">
    <property type="entry name" value="Proton_antipo_N"/>
    <property type="match status" value="1"/>
</dbReference>
<dbReference type="GO" id="GO:0042773">
    <property type="term" value="P:ATP synthesis coupled electron transport"/>
    <property type="evidence" value="ECO:0007669"/>
    <property type="project" value="InterPro"/>
</dbReference>
<feature type="domain" description="NADH dehydrogenase subunit 5 C-terminal" evidence="19">
    <location>
        <begin position="392"/>
        <end position="569"/>
    </location>
</feature>
<dbReference type="PROSITE" id="PS51257">
    <property type="entry name" value="PROKAR_LIPOPROTEIN"/>
    <property type="match status" value="1"/>
</dbReference>
<proteinExistence type="inferred from homology"/>
<comment type="subcellular location">
    <subcellularLocation>
        <location evidence="1">Mitochondrion inner membrane</location>
        <topology evidence="1">Multi-pass membrane protein</topology>
    </subcellularLocation>
</comment>
<sequence>MNNILKLSSISSIMLFMYSGFMFVMSCWFMMNDESFFIEWIILNLSSCSMKMSIVVDNISLSFSSIVCLISGCVMMFSSSYMSNDMFLNRFIWLVMLFVLSMNMLIFISSLPALLLGWDGLGIVSFILVVYYQNNKSLGAGMLTILANRIGDVMILISVGILVILGYWDIMVIEEFLLSMYLMLCILVAGMTKSAQMPFSSWLPAAMAAPTPVSALVHSSTLVTAGVYLLVRFFPILSKYNLFSSLLLVISVSTMFMASVGANYENDLKKIIALSTLSQLGMMMMSLALGLPMLTIFHLYTHALFKALLFLCAGVIIHSSIGNQDIRLMNMLYHQLPLTSGCMNIANMSLCGGLFLSGFYSKDLILELSLFNSISLFMIVIIFLSVSFTVIYSMRLLFITIWGVNKGASFHSKGDFNTYFNFSMVILSLAAIMFGAMFQYFFMECELNFFLLSYWEKKAVFIIIVLGVFISTALCSKFYNEKYMKKLDRFMGLMWFMVPLSTYPFVKFSTIISTYVLKSIDCGWVEVLGGQGSFMTVMINSKVNQIIQFKMFNFLIMFMVVLMIIMYFVFI</sequence>
<feature type="transmembrane region" description="Helical" evidence="16">
    <location>
        <begin position="240"/>
        <end position="260"/>
    </location>
</feature>
<evidence type="ECO:0000256" key="8">
    <source>
        <dbReference type="ARBA" id="ARBA00022967"/>
    </source>
</evidence>
<keyword evidence="8" id="KW-1278">Translocase</keyword>
<evidence type="ECO:0000256" key="1">
    <source>
        <dbReference type="ARBA" id="ARBA00004448"/>
    </source>
</evidence>
<dbReference type="Pfam" id="PF00361">
    <property type="entry name" value="Proton_antipo_M"/>
    <property type="match status" value="1"/>
</dbReference>
<dbReference type="PANTHER" id="PTHR42829:SF2">
    <property type="entry name" value="NADH-UBIQUINONE OXIDOREDUCTASE CHAIN 5"/>
    <property type="match status" value="1"/>
</dbReference>
<comment type="similarity">
    <text evidence="16">Belongs to the complex I subunit 5 family.</text>
</comment>
<keyword evidence="12 16" id="KW-0830">Ubiquinone</keyword>
<feature type="domain" description="NADH:quinone oxidoreductase/Mrp antiporter transmembrane" evidence="17">
    <location>
        <begin position="110"/>
        <end position="385"/>
    </location>
</feature>
<dbReference type="InterPro" id="IPR003945">
    <property type="entry name" value="NU5C-like"/>
</dbReference>
<comment type="catalytic activity">
    <reaction evidence="15 16">
        <text>a ubiquinone + NADH + 5 H(+)(in) = a ubiquinol + NAD(+) + 4 H(+)(out)</text>
        <dbReference type="Rhea" id="RHEA:29091"/>
        <dbReference type="Rhea" id="RHEA-COMP:9565"/>
        <dbReference type="Rhea" id="RHEA-COMP:9566"/>
        <dbReference type="ChEBI" id="CHEBI:15378"/>
        <dbReference type="ChEBI" id="CHEBI:16389"/>
        <dbReference type="ChEBI" id="CHEBI:17976"/>
        <dbReference type="ChEBI" id="CHEBI:57540"/>
        <dbReference type="ChEBI" id="CHEBI:57945"/>
        <dbReference type="EC" id="7.1.1.2"/>
    </reaction>
</comment>
<evidence type="ECO:0000256" key="14">
    <source>
        <dbReference type="ARBA" id="ARBA00023136"/>
    </source>
</evidence>
<keyword evidence="7" id="KW-0999">Mitochondrion inner membrane</keyword>
<feature type="transmembrane region" description="Helical" evidence="16">
    <location>
        <begin position="552"/>
        <end position="570"/>
    </location>
</feature>
<protein>
    <recommendedName>
        <fullName evidence="3 16">NADH-ubiquinone oxidoreductase chain 5</fullName>
        <ecNumber evidence="2 16">7.1.1.2</ecNumber>
    </recommendedName>
</protein>
<evidence type="ECO:0000256" key="13">
    <source>
        <dbReference type="ARBA" id="ARBA00023128"/>
    </source>
</evidence>
<dbReference type="PRINTS" id="PR01434">
    <property type="entry name" value="NADHDHGNASE5"/>
</dbReference>
<keyword evidence="14 16" id="KW-0472">Membrane</keyword>
<feature type="domain" description="NADH-Ubiquinone oxidoreductase (complex I) chain 5 N-terminal" evidence="18">
    <location>
        <begin position="43"/>
        <end position="91"/>
    </location>
</feature>
<evidence type="ECO:0000259" key="19">
    <source>
        <dbReference type="Pfam" id="PF06455"/>
    </source>
</evidence>
<evidence type="ECO:0000256" key="15">
    <source>
        <dbReference type="ARBA" id="ARBA00049551"/>
    </source>
</evidence>
<dbReference type="Pfam" id="PF06455">
    <property type="entry name" value="NADH5_C"/>
    <property type="match status" value="1"/>
</dbReference>
<evidence type="ECO:0000256" key="6">
    <source>
        <dbReference type="ARBA" id="ARBA00022692"/>
    </source>
</evidence>
<feature type="transmembrane region" description="Helical" evidence="16">
    <location>
        <begin position="213"/>
        <end position="234"/>
    </location>
</feature>
<feature type="transmembrane region" description="Helical" evidence="16">
    <location>
        <begin position="342"/>
        <end position="361"/>
    </location>
</feature>
<comment type="function">
    <text evidence="16">Core subunit of the mitochondrial membrane respiratory chain NADH dehydrogenase (Complex I) which catalyzes electron transfer from NADH through the respiratory chain, using ubiquinone as an electron acceptor. Essential for the catalytic activity and assembly of complex I.</text>
</comment>
<keyword evidence="13 16" id="KW-0496">Mitochondrion</keyword>
<dbReference type="InterPro" id="IPR010934">
    <property type="entry name" value="NADH_DH_su5_C"/>
</dbReference>
<name>A0A679EPA2_9CAEN</name>
<evidence type="ECO:0000256" key="9">
    <source>
        <dbReference type="ARBA" id="ARBA00022982"/>
    </source>
</evidence>
<feature type="transmembrane region" description="Helical" evidence="16">
    <location>
        <begin position="91"/>
        <end position="109"/>
    </location>
</feature>
<keyword evidence="9" id="KW-0249">Electron transport</keyword>
<evidence type="ECO:0000256" key="16">
    <source>
        <dbReference type="RuleBase" id="RU003404"/>
    </source>
</evidence>
<keyword evidence="6 16" id="KW-0812">Transmembrane</keyword>
<feature type="transmembrane region" description="Helical" evidence="16">
    <location>
        <begin position="176"/>
        <end position="192"/>
    </location>
</feature>
<dbReference type="GO" id="GO:0003954">
    <property type="term" value="F:NADH dehydrogenase activity"/>
    <property type="evidence" value="ECO:0007669"/>
    <property type="project" value="TreeGrafter"/>
</dbReference>
<feature type="transmembrane region" description="Helical" evidence="16">
    <location>
        <begin position="419"/>
        <end position="440"/>
    </location>
</feature>
<dbReference type="EC" id="7.1.1.2" evidence="2 16"/>
<evidence type="ECO:0000256" key="4">
    <source>
        <dbReference type="ARBA" id="ARBA00022448"/>
    </source>
</evidence>
<dbReference type="GO" id="GO:0008137">
    <property type="term" value="F:NADH dehydrogenase (ubiquinone) activity"/>
    <property type="evidence" value="ECO:0007669"/>
    <property type="project" value="UniProtKB-EC"/>
</dbReference>
<feature type="transmembrane region" description="Helical" evidence="16">
    <location>
        <begin position="272"/>
        <end position="297"/>
    </location>
</feature>
<feature type="transmembrane region" description="Helical" evidence="16">
    <location>
        <begin position="492"/>
        <end position="517"/>
    </location>
</feature>
<evidence type="ECO:0000259" key="18">
    <source>
        <dbReference type="Pfam" id="PF00662"/>
    </source>
</evidence>
<reference evidence="20" key="1">
    <citation type="submission" date="2019-12" db="EMBL/GenBank/DDBJ databases">
        <title>Mitochondrial genome sequence of Cipangopaludina japonica.</title>
        <authorList>
            <person name="Nasu K."/>
            <person name="Yokoyama Y."/>
            <person name="Kawase M."/>
            <person name="Kumazawa Y."/>
        </authorList>
    </citation>
    <scope>NUCLEOTIDE SEQUENCE</scope>
    <source>
        <strain evidence="20">NK92</strain>
        <tissue evidence="20">Muscle</tissue>
    </source>
</reference>
<feature type="transmembrane region" description="Helical" evidence="16">
    <location>
        <begin position="153"/>
        <end position="170"/>
    </location>
</feature>
<dbReference type="PANTHER" id="PTHR42829">
    <property type="entry name" value="NADH-UBIQUINONE OXIDOREDUCTASE CHAIN 5"/>
    <property type="match status" value="1"/>
</dbReference>
<gene>
    <name evidence="20" type="primary">ND5</name>
</gene>
<evidence type="ECO:0000256" key="10">
    <source>
        <dbReference type="ARBA" id="ARBA00022989"/>
    </source>
</evidence>
<evidence type="ECO:0000256" key="2">
    <source>
        <dbReference type="ARBA" id="ARBA00012944"/>
    </source>
</evidence>
<feature type="transmembrane region" description="Helical" evidence="16">
    <location>
        <begin position="59"/>
        <end position="79"/>
    </location>
</feature>
<evidence type="ECO:0000256" key="11">
    <source>
        <dbReference type="ARBA" id="ARBA00023027"/>
    </source>
</evidence>
<keyword evidence="11 16" id="KW-0520">NAD</keyword>
<feature type="transmembrane region" description="Helical" evidence="16">
    <location>
        <begin position="12"/>
        <end position="31"/>
    </location>
</feature>
<dbReference type="AlphaFoldDB" id="A0A679EPA2"/>
<dbReference type="GO" id="GO:0005743">
    <property type="term" value="C:mitochondrial inner membrane"/>
    <property type="evidence" value="ECO:0007669"/>
    <property type="project" value="UniProtKB-SubCell"/>
</dbReference>
<dbReference type="EMBL" id="LC514194">
    <property type="protein sequence ID" value="BBQ05081.1"/>
    <property type="molecule type" value="Genomic_DNA"/>
</dbReference>
<feature type="transmembrane region" description="Helical" evidence="16">
    <location>
        <begin position="303"/>
        <end position="321"/>
    </location>
</feature>
<feature type="transmembrane region" description="Helical" evidence="16">
    <location>
        <begin position="373"/>
        <end position="398"/>
    </location>
</feature>
<feature type="transmembrane region" description="Helical" evidence="16">
    <location>
        <begin position="115"/>
        <end position="132"/>
    </location>
</feature>
<accession>A0A679EPA2</accession>
<dbReference type="GO" id="GO:0015990">
    <property type="term" value="P:electron transport coupled proton transport"/>
    <property type="evidence" value="ECO:0007669"/>
    <property type="project" value="TreeGrafter"/>
</dbReference>